<dbReference type="SUPFAM" id="SSF69318">
    <property type="entry name" value="Integrin alpha N-terminal domain"/>
    <property type="match status" value="1"/>
</dbReference>
<dbReference type="KEGG" id="lrs:PX52LOC_02858"/>
<feature type="region of interest" description="Disordered" evidence="2">
    <location>
        <begin position="21"/>
        <end position="41"/>
    </location>
</feature>
<dbReference type="InterPro" id="IPR013517">
    <property type="entry name" value="FG-GAP"/>
</dbReference>
<dbReference type="AlphaFoldDB" id="A0A5C1ADY5"/>
<accession>A0A5C1ADY5</accession>
<dbReference type="EMBL" id="CP042425">
    <property type="protein sequence ID" value="QEL15922.1"/>
    <property type="molecule type" value="Genomic_DNA"/>
</dbReference>
<evidence type="ECO:0000256" key="2">
    <source>
        <dbReference type="SAM" id="MobiDB-lite"/>
    </source>
</evidence>
<proteinExistence type="predicted"/>
<dbReference type="NCBIfam" id="NF012211">
    <property type="entry name" value="tand_rpt_95"/>
    <property type="match status" value="5"/>
</dbReference>
<dbReference type="Gene3D" id="2.60.40.3440">
    <property type="match status" value="2"/>
</dbReference>
<dbReference type="Pfam" id="PF17963">
    <property type="entry name" value="Big_9"/>
    <property type="match status" value="5"/>
</dbReference>
<keyword evidence="1" id="KW-0732">Signal</keyword>
<dbReference type="Pfam" id="PF13517">
    <property type="entry name" value="FG-GAP_3"/>
    <property type="match status" value="2"/>
</dbReference>
<evidence type="ECO:0000256" key="1">
    <source>
        <dbReference type="ARBA" id="ARBA00022729"/>
    </source>
</evidence>
<dbReference type="OrthoDB" id="221146at2"/>
<dbReference type="InterPro" id="IPR028994">
    <property type="entry name" value="Integrin_alpha_N"/>
</dbReference>
<evidence type="ECO:0000313" key="3">
    <source>
        <dbReference type="EMBL" id="QEL15922.1"/>
    </source>
</evidence>
<protein>
    <submittedName>
        <fullName evidence="3">Beta-propeller repeat protein</fullName>
    </submittedName>
</protein>
<dbReference type="PANTHER" id="PTHR44103:SF1">
    <property type="entry name" value="PROPROTEIN CONVERTASE P"/>
    <property type="match status" value="1"/>
</dbReference>
<dbReference type="Gene3D" id="2.60.40.2810">
    <property type="match status" value="3"/>
</dbReference>
<keyword evidence="4" id="KW-1185">Reference proteome</keyword>
<organism evidence="3 4">
    <name type="scientific">Limnoglobus roseus</name>
    <dbReference type="NCBI Taxonomy" id="2598579"/>
    <lineage>
        <taxon>Bacteria</taxon>
        <taxon>Pseudomonadati</taxon>
        <taxon>Planctomycetota</taxon>
        <taxon>Planctomycetia</taxon>
        <taxon>Gemmatales</taxon>
        <taxon>Gemmataceae</taxon>
        <taxon>Limnoglobus</taxon>
    </lineage>
</organism>
<name>A0A5C1ADY5_9BACT</name>
<gene>
    <name evidence="3" type="ORF">PX52LOC_02858</name>
</gene>
<dbReference type="RefSeq" id="WP_149110688.1">
    <property type="nucleotide sequence ID" value="NZ_CP042425.1"/>
</dbReference>
<sequence>MSRKPFAPRSNRLPWQLQVLEDRTQPATTESPGGILERPPTANDDFVNANGTNAITIAVLDNDAAVGARNLNPASVALLTPPTHGTASVDASSGSITYTPTGSFHGTDTLSYTVSDSAGQTSNPAKVTIVVNRPTANDDFAETDVNTAVSIPVIENDSAAGDAGGAAGLVASSVRIFALPLHGSVVVTPATGEVVYTPDTNFSGTDNFQYTVKDTAGAESSAGYVTVVVNPPATPPATNPIARDDVADTDGTNPVDVPVLDNDSAATGRTLNLASVNIVGSPSRGTVSVDPATGVVTYTATGFFTGTDTFTYTVADSAQRLSNTATVTIVVNRPAANDDSADTDGTNPVEVDVLANDTDPDGNEEIDPATVRVLSQPANGTVTVNTTTGAITYTATGFFQGTDTFQYTVKDKAGAESAPGTVTIVVNRPTANEDAAFTTSTAPVAINVLANDTDPDGNGELDPASVAVVSGPAHGTAAVDPATGAITYTPNGTYIGTDVFTYTVTDFPGAVSNAATVRVRVNATASAQLTVAAADVGGGPRVTVFNADGSDRASFFAYDPSFTGGVRVASGDVNGDGVPDIVTAPGKGGGALVKVFDGKTLALISSYTPYDSSFTGDVYVAAGDVNGDGKADIITGAGAGGGPHVLVHDVATGRTVMSFFAYDSSFRGGVDVATGDVNGDGKADIITGSGIGGGPHVKVFSGADGSVLQSFFAYDSSFRGGVTVAAGDLNGDGLADVITGTNAGGGPAVSVFDGSDRAVLASFFAFDSANRGGVRVSAADVNGDGRADILASSGPGQASGTKAFDGVTFAQLQTDDPFGDFNGGVFVGGPG</sequence>
<dbReference type="Proteomes" id="UP000324974">
    <property type="component" value="Chromosome"/>
</dbReference>
<dbReference type="Gene3D" id="2.130.10.130">
    <property type="entry name" value="Integrin alpha, N-terminal"/>
    <property type="match status" value="1"/>
</dbReference>
<reference evidence="4" key="1">
    <citation type="submission" date="2019-08" db="EMBL/GenBank/DDBJ databases">
        <title>Limnoglobus roseus gen. nov., sp. nov., a novel freshwater planctomycete with a giant genome from the family Gemmataceae.</title>
        <authorList>
            <person name="Kulichevskaya I.S."/>
            <person name="Naumoff D.G."/>
            <person name="Miroshnikov K."/>
            <person name="Ivanova A."/>
            <person name="Philippov D.A."/>
            <person name="Hakobyan A."/>
            <person name="Rijpstra I.C."/>
            <person name="Sinninghe Damste J.S."/>
            <person name="Liesack W."/>
            <person name="Dedysh S.N."/>
        </authorList>
    </citation>
    <scope>NUCLEOTIDE SEQUENCE [LARGE SCALE GENOMIC DNA]</scope>
    <source>
        <strain evidence="4">PX52</strain>
    </source>
</reference>
<evidence type="ECO:0000313" key="4">
    <source>
        <dbReference type="Proteomes" id="UP000324974"/>
    </source>
</evidence>
<dbReference type="PANTHER" id="PTHR44103">
    <property type="entry name" value="PROPROTEIN CONVERTASE P"/>
    <property type="match status" value="1"/>
</dbReference>